<name>A0A316HWE3_9GAMM</name>
<dbReference type="InterPro" id="IPR016830">
    <property type="entry name" value="UbiT"/>
</dbReference>
<dbReference type="Proteomes" id="UP000245812">
    <property type="component" value="Unassembled WGS sequence"/>
</dbReference>
<dbReference type="HAMAP" id="MF_02231">
    <property type="entry name" value="UbiT"/>
    <property type="match status" value="1"/>
</dbReference>
<evidence type="ECO:0000256" key="1">
    <source>
        <dbReference type="HAMAP-Rule" id="MF_02231"/>
    </source>
</evidence>
<keyword evidence="2" id="KW-0812">Transmembrane</keyword>
<comment type="similarity">
    <text evidence="1">Belongs to the UbiT family.</text>
</comment>
<accession>A0A316HWE3</accession>
<dbReference type="Pfam" id="PF02036">
    <property type="entry name" value="SCP2"/>
    <property type="match status" value="1"/>
</dbReference>
<feature type="domain" description="SCP2" evidence="3">
    <location>
        <begin position="184"/>
        <end position="271"/>
    </location>
</feature>
<sequence length="306" mass="32428">MARLALEQAPAAALPRRFLLTMPMWGVAAAALLLAAGAAPLRSRWHPATLALVHAYTLGVLGNALLGSLLQFLPAAAGVRLRGARLGPWLHGLFNLGALLLPAAFALFGAMALPGLATQVPDPDQGAASRDEATMAAMPAPAHAARLLRLLPPPRRLAPLLQLAPARWQGRLLEAALAGVLAAPLRAGALDFMRGRRLGIEVSDLRLRWVLELRGARLRVVDGEAEASVRGGAADLLLLAGRLEDADTLFFQRALVLTGDTELGLTARNLLERLPWERLPLGLRIALDRGARLARAARAAHRGEAA</sequence>
<keyword evidence="2" id="KW-0472">Membrane</keyword>
<dbReference type="EMBL" id="QGHC01000008">
    <property type="protein sequence ID" value="PWK85776.1"/>
    <property type="molecule type" value="Genomic_DNA"/>
</dbReference>
<proteinExistence type="inferred from homology"/>
<reference evidence="4 5" key="1">
    <citation type="submission" date="2018-05" db="EMBL/GenBank/DDBJ databases">
        <title>Genomic Encyclopedia of Type Strains, Phase IV (KMG-IV): sequencing the most valuable type-strain genomes for metagenomic binning, comparative biology and taxonomic classification.</title>
        <authorList>
            <person name="Goeker M."/>
        </authorList>
    </citation>
    <scope>NUCLEOTIDE SEQUENCE [LARGE SCALE GENOMIC DNA]</scope>
    <source>
        <strain evidence="4 5">DSM 14263</strain>
    </source>
</reference>
<keyword evidence="5" id="KW-1185">Reference proteome</keyword>
<feature type="transmembrane region" description="Helical" evidence="2">
    <location>
        <begin position="93"/>
        <end position="113"/>
    </location>
</feature>
<dbReference type="GO" id="GO:0006744">
    <property type="term" value="P:ubiquinone biosynthetic process"/>
    <property type="evidence" value="ECO:0007669"/>
    <property type="project" value="UniProtKB-UniRule"/>
</dbReference>
<evidence type="ECO:0000313" key="5">
    <source>
        <dbReference type="Proteomes" id="UP000245812"/>
    </source>
</evidence>
<organism evidence="4 5">
    <name type="scientific">Fulvimonas soli</name>
    <dbReference type="NCBI Taxonomy" id="155197"/>
    <lineage>
        <taxon>Bacteria</taxon>
        <taxon>Pseudomonadati</taxon>
        <taxon>Pseudomonadota</taxon>
        <taxon>Gammaproteobacteria</taxon>
        <taxon>Lysobacterales</taxon>
        <taxon>Rhodanobacteraceae</taxon>
        <taxon>Fulvimonas</taxon>
    </lineage>
</organism>
<keyword evidence="1" id="KW-0831">Ubiquinone biosynthesis</keyword>
<evidence type="ECO:0000256" key="2">
    <source>
        <dbReference type="SAM" id="Phobius"/>
    </source>
</evidence>
<evidence type="ECO:0000259" key="3">
    <source>
        <dbReference type="Pfam" id="PF02036"/>
    </source>
</evidence>
<dbReference type="InterPro" id="IPR003033">
    <property type="entry name" value="SCP2_sterol-bd_dom"/>
</dbReference>
<comment type="caution">
    <text evidence="4">The sequence shown here is derived from an EMBL/GenBank/DDBJ whole genome shotgun (WGS) entry which is preliminary data.</text>
</comment>
<comment type="function">
    <text evidence="1">Required for O(2)-independent ubiquinone (coenzyme Q) biosynthesis. Likely functions as an accessory factor.</text>
</comment>
<keyword evidence="2" id="KW-1133">Transmembrane helix</keyword>
<dbReference type="AlphaFoldDB" id="A0A316HWE3"/>
<dbReference type="UniPathway" id="UPA00232"/>
<gene>
    <name evidence="1" type="primary">ubiT</name>
    <name evidence="4" type="ORF">C7456_10871</name>
</gene>
<comment type="pathway">
    <text evidence="1">Cofactor biosynthesis; ubiquinone biosynthesis.</text>
</comment>
<protein>
    <recommendedName>
        <fullName evidence="1">Ubiquinone biosynthesis accessory factor UbiT</fullName>
    </recommendedName>
</protein>
<evidence type="ECO:0000313" key="4">
    <source>
        <dbReference type="EMBL" id="PWK85776.1"/>
    </source>
</evidence>
<dbReference type="RefSeq" id="WP_245889847.1">
    <property type="nucleotide sequence ID" value="NZ_MSZV01000089.1"/>
</dbReference>
<dbReference type="InterPro" id="IPR036527">
    <property type="entry name" value="SCP2_sterol-bd_dom_sf"/>
</dbReference>
<feature type="transmembrane region" description="Helical" evidence="2">
    <location>
        <begin position="48"/>
        <end position="73"/>
    </location>
</feature>
<dbReference type="SUPFAM" id="SSF55718">
    <property type="entry name" value="SCP-like"/>
    <property type="match status" value="1"/>
</dbReference>